<accession>A0A8H3YCM4</accession>
<evidence type="ECO:0000256" key="12">
    <source>
        <dbReference type="SAM" id="MobiDB-lite"/>
    </source>
</evidence>
<dbReference type="InterPro" id="IPR027417">
    <property type="entry name" value="P-loop_NTPase"/>
</dbReference>
<protein>
    <recommendedName>
        <fullName evidence="9">DNA 3'-5' helicase</fullName>
        <ecNumber evidence="9">5.6.2.4</ecNumber>
    </recommendedName>
</protein>
<evidence type="ECO:0000313" key="15">
    <source>
        <dbReference type="EMBL" id="GHJ84490.1"/>
    </source>
</evidence>
<dbReference type="GO" id="GO:0003677">
    <property type="term" value="F:DNA binding"/>
    <property type="evidence" value="ECO:0007669"/>
    <property type="project" value="UniProtKB-KW"/>
</dbReference>
<dbReference type="Proteomes" id="UP000620104">
    <property type="component" value="Unassembled WGS sequence"/>
</dbReference>
<keyword evidence="6" id="KW-0238">DNA-binding</keyword>
<comment type="catalytic activity">
    <reaction evidence="10">
        <text>ATP + H2O = ADP + phosphate + H(+)</text>
        <dbReference type="Rhea" id="RHEA:13065"/>
        <dbReference type="ChEBI" id="CHEBI:15377"/>
        <dbReference type="ChEBI" id="CHEBI:15378"/>
        <dbReference type="ChEBI" id="CHEBI:30616"/>
        <dbReference type="ChEBI" id="CHEBI:43474"/>
        <dbReference type="ChEBI" id="CHEBI:456216"/>
        <dbReference type="EC" id="5.6.2.4"/>
    </reaction>
</comment>
<feature type="compositionally biased region" description="Low complexity" evidence="12">
    <location>
        <begin position="971"/>
        <end position="980"/>
    </location>
</feature>
<evidence type="ECO:0000259" key="14">
    <source>
        <dbReference type="PROSITE" id="PS51217"/>
    </source>
</evidence>
<evidence type="ECO:0000256" key="5">
    <source>
        <dbReference type="ARBA" id="ARBA00022840"/>
    </source>
</evidence>
<evidence type="ECO:0000256" key="2">
    <source>
        <dbReference type="ARBA" id="ARBA00022741"/>
    </source>
</evidence>
<feature type="region of interest" description="Disordered" evidence="12">
    <location>
        <begin position="965"/>
        <end position="1006"/>
    </location>
</feature>
<comment type="similarity">
    <text evidence="1">Belongs to the helicase family. UvrD subfamily.</text>
</comment>
<evidence type="ECO:0000313" key="16">
    <source>
        <dbReference type="Proteomes" id="UP000620104"/>
    </source>
</evidence>
<dbReference type="PANTHER" id="PTHR11070">
    <property type="entry name" value="UVRD / RECB / PCRA DNA HELICASE FAMILY MEMBER"/>
    <property type="match status" value="1"/>
</dbReference>
<evidence type="ECO:0000256" key="4">
    <source>
        <dbReference type="ARBA" id="ARBA00022806"/>
    </source>
</evidence>
<keyword evidence="5 11" id="KW-0067">ATP-binding</keyword>
<dbReference type="PANTHER" id="PTHR11070:SF2">
    <property type="entry name" value="ATP-DEPENDENT DNA HELICASE SRS2"/>
    <property type="match status" value="1"/>
</dbReference>
<evidence type="ECO:0000256" key="9">
    <source>
        <dbReference type="ARBA" id="ARBA00034808"/>
    </source>
</evidence>
<keyword evidence="16" id="KW-1185">Reference proteome</keyword>
<dbReference type="GO" id="GO:0005634">
    <property type="term" value="C:nucleus"/>
    <property type="evidence" value="ECO:0007669"/>
    <property type="project" value="TreeGrafter"/>
</dbReference>
<feature type="region of interest" description="Disordered" evidence="12">
    <location>
        <begin position="548"/>
        <end position="582"/>
    </location>
</feature>
<dbReference type="Gene3D" id="3.40.50.300">
    <property type="entry name" value="P-loop containing nucleotide triphosphate hydrolases"/>
    <property type="match status" value="3"/>
</dbReference>
<organism evidence="15 16">
    <name type="scientific">Naganishia liquefaciens</name>
    <dbReference type="NCBI Taxonomy" id="104408"/>
    <lineage>
        <taxon>Eukaryota</taxon>
        <taxon>Fungi</taxon>
        <taxon>Dikarya</taxon>
        <taxon>Basidiomycota</taxon>
        <taxon>Agaricomycotina</taxon>
        <taxon>Tremellomycetes</taxon>
        <taxon>Filobasidiales</taxon>
        <taxon>Filobasidiaceae</taxon>
        <taxon>Naganishia</taxon>
    </lineage>
</organism>
<keyword evidence="4 11" id="KW-0347">Helicase</keyword>
<keyword evidence="7" id="KW-0413">Isomerase</keyword>
<feature type="binding site" evidence="11">
    <location>
        <begin position="41"/>
        <end position="48"/>
    </location>
    <ligand>
        <name>ATP</name>
        <dbReference type="ChEBI" id="CHEBI:30616"/>
    </ligand>
</feature>
<dbReference type="AlphaFoldDB" id="A0A8H3YCM4"/>
<dbReference type="Pfam" id="PF13361">
    <property type="entry name" value="UvrD_C"/>
    <property type="match status" value="1"/>
</dbReference>
<dbReference type="EMBL" id="BLZA01000007">
    <property type="protein sequence ID" value="GHJ84490.1"/>
    <property type="molecule type" value="Genomic_DNA"/>
</dbReference>
<dbReference type="GO" id="GO:0005524">
    <property type="term" value="F:ATP binding"/>
    <property type="evidence" value="ECO:0007669"/>
    <property type="project" value="UniProtKB-UniRule"/>
</dbReference>
<dbReference type="CDD" id="cd17932">
    <property type="entry name" value="DEXQc_UvrD"/>
    <property type="match status" value="1"/>
</dbReference>
<dbReference type="InterPro" id="IPR000212">
    <property type="entry name" value="DNA_helicase_UvrD/REP"/>
</dbReference>
<evidence type="ECO:0000256" key="1">
    <source>
        <dbReference type="ARBA" id="ARBA00009922"/>
    </source>
</evidence>
<dbReference type="GO" id="GO:0000725">
    <property type="term" value="P:recombinational repair"/>
    <property type="evidence" value="ECO:0007669"/>
    <property type="project" value="TreeGrafter"/>
</dbReference>
<evidence type="ECO:0000256" key="6">
    <source>
        <dbReference type="ARBA" id="ARBA00023125"/>
    </source>
</evidence>
<comment type="catalytic activity">
    <reaction evidence="8">
        <text>Couples ATP hydrolysis with the unwinding of duplex DNA by translocating in the 3'-5' direction.</text>
        <dbReference type="EC" id="5.6.2.4"/>
    </reaction>
</comment>
<evidence type="ECO:0000256" key="3">
    <source>
        <dbReference type="ARBA" id="ARBA00022801"/>
    </source>
</evidence>
<keyword evidence="2 11" id="KW-0547">Nucleotide-binding</keyword>
<reference evidence="15" key="1">
    <citation type="submission" date="2020-07" db="EMBL/GenBank/DDBJ databases">
        <title>Draft Genome Sequence of a Deep-Sea Yeast, Naganishia (Cryptococcus) liquefaciens strain N6.</title>
        <authorList>
            <person name="Han Y.W."/>
            <person name="Kajitani R."/>
            <person name="Morimoto H."/>
            <person name="Parhat M."/>
            <person name="Tsubouchi H."/>
            <person name="Bakenova O."/>
            <person name="Ogata M."/>
            <person name="Argunhan B."/>
            <person name="Aoki R."/>
            <person name="Kajiwara S."/>
            <person name="Itoh T."/>
            <person name="Iwasaki H."/>
        </authorList>
    </citation>
    <scope>NUCLEOTIDE SEQUENCE</scope>
    <source>
        <strain evidence="15">N6</strain>
    </source>
</reference>
<dbReference type="Gene3D" id="1.10.10.160">
    <property type="match status" value="1"/>
</dbReference>
<proteinExistence type="inferred from homology"/>
<dbReference type="EC" id="5.6.2.4" evidence="9"/>
<dbReference type="PROSITE" id="PS51217">
    <property type="entry name" value="UVRD_HELICASE_CTER"/>
    <property type="match status" value="1"/>
</dbReference>
<evidence type="ECO:0000256" key="7">
    <source>
        <dbReference type="ARBA" id="ARBA00023235"/>
    </source>
</evidence>
<dbReference type="OrthoDB" id="1470711at2759"/>
<dbReference type="Gene3D" id="1.10.486.10">
    <property type="entry name" value="PCRA, domain 4"/>
    <property type="match status" value="2"/>
</dbReference>
<feature type="region of interest" description="Disordered" evidence="12">
    <location>
        <begin position="838"/>
        <end position="858"/>
    </location>
</feature>
<gene>
    <name evidence="15" type="ORF">NliqN6_0892</name>
</gene>
<evidence type="ECO:0000256" key="10">
    <source>
        <dbReference type="ARBA" id="ARBA00048988"/>
    </source>
</evidence>
<evidence type="ECO:0000259" key="13">
    <source>
        <dbReference type="PROSITE" id="PS51198"/>
    </source>
</evidence>
<feature type="domain" description="UvrD-like helicase ATP-binding" evidence="13">
    <location>
        <begin position="20"/>
        <end position="302"/>
    </location>
</feature>
<comment type="caution">
    <text evidence="15">The sequence shown here is derived from an EMBL/GenBank/DDBJ whole genome shotgun (WGS) entry which is preliminary data.</text>
</comment>
<evidence type="ECO:0000256" key="8">
    <source>
        <dbReference type="ARBA" id="ARBA00034617"/>
    </source>
</evidence>
<dbReference type="GO" id="GO:0043138">
    <property type="term" value="F:3'-5' DNA helicase activity"/>
    <property type="evidence" value="ECO:0007669"/>
    <property type="project" value="UniProtKB-EC"/>
</dbReference>
<feature type="compositionally biased region" description="Polar residues" evidence="12">
    <location>
        <begin position="838"/>
        <end position="854"/>
    </location>
</feature>
<dbReference type="Pfam" id="PF00580">
    <property type="entry name" value="UvrD-helicase"/>
    <property type="match status" value="1"/>
</dbReference>
<evidence type="ECO:0000256" key="11">
    <source>
        <dbReference type="PROSITE-ProRule" id="PRU00560"/>
    </source>
</evidence>
<keyword evidence="3 11" id="KW-0378">Hydrolase</keyword>
<feature type="domain" description="UvrD-like helicase C-terminal" evidence="14">
    <location>
        <begin position="303"/>
        <end position="656"/>
    </location>
</feature>
<dbReference type="SUPFAM" id="SSF52540">
    <property type="entry name" value="P-loop containing nucleoside triphosphate hydrolases"/>
    <property type="match status" value="1"/>
</dbReference>
<name>A0A8H3YCM4_9TREE</name>
<feature type="compositionally biased region" description="Basic and acidic residues" evidence="12">
    <location>
        <begin position="558"/>
        <end position="570"/>
    </location>
</feature>
<dbReference type="InterPro" id="IPR014016">
    <property type="entry name" value="UvrD-like_ATP-bd"/>
</dbReference>
<dbReference type="GO" id="GO:0016787">
    <property type="term" value="F:hydrolase activity"/>
    <property type="evidence" value="ECO:0007669"/>
    <property type="project" value="UniProtKB-UniRule"/>
</dbReference>
<dbReference type="InterPro" id="IPR014017">
    <property type="entry name" value="DNA_helicase_UvrD-like_C"/>
</dbReference>
<dbReference type="PROSITE" id="PS51198">
    <property type="entry name" value="UVRD_HELICASE_ATP_BIND"/>
    <property type="match status" value="1"/>
</dbReference>
<sequence length="1006" mass="111145">MEETTLLAQPATDPYPYLDTLNPAQRTAVTYPPDAPLQVLAGPGSGKTKVLTARVAYLIHHFGLTPQEVVAVTFTNKAALEMKKRLNVLLGEVAGSKLVLGTFHATCVKYLRKYGKRIGLNNNFSIIDQEDAKKLMSGFLKPIAQDLKERHIPLKPQQVLSDISNAKAKSDSPAAMRLRAQATNNQILTVIADLYEQYEKALIELGSLDFDDLLVYGLRLLRKDPEVVSNIQHVLVDEFQDTNTIQYNLMKMFAKQGNVTIVGDPDQSIYSWRAADIENLRHMKRDYPNTEEVHLEQNYRSTGAILDASMAIVTQDKSRINKGLYTAFGKGVPVTLKQTPNGFSEADYIADEIHRLRAQSGNMLSFDDFAILLRYNALSRVLETVLQKAQIPTRLVGGHKFFERLEVKDILAYLQLIDNPQYHATFVRVVNVPKRGIGDKSLQAIQDRARANGVTSMDIAERIADGDEPCDLSGTQKKNLSEFVRVIRKMRVQAKNATSVVELIENLLEEIGYEAYLRRTHADADTRLENVKELISYAVLVGKEQADNAANVSAPSTRKAEGENASKKQEIQSLPPRGKKRKATWEAGMEVIDLEYEETEETDDLPVEVIDDDADLSSTPLRSFLEASMLATDAETEDENLATPRVTICTVHAAKGLEWPVVFVPCAEKGVYPFVKSTDEAQVNEERRLLYVAMTRAQVVLEITHAERRMLGKDEIEKEQSPFIRDADVEGTKVFASSRPAISRAERELMAGVLSRMAIPEEEVLKMARAYALSTSSVKRSWEQPASQRSVQPGAAFYHNSHNKESRAQDYWNSDKDEYALPDMPEMSHSQPAAGFMSASQFRSQAPDASTQLPKASERMRQVQYSQPIFAGSERAWNKVAPQPFSFGMPADMSITNSVPNLNASFQTARSASANNALLKNIGLPPPIGAATSAPPKPNGLATPGLNTLQSSFSSSLASLKTLGMPDIKPSAASTTTTSAGSRTGQPLRRLGMGRPAPYGAGKQQK</sequence>
<dbReference type="InterPro" id="IPR013986">
    <property type="entry name" value="DExx_box_DNA_helicase_dom_sf"/>
</dbReference>